<reference evidence="3" key="1">
    <citation type="submission" date="2022-07" db="EMBL/GenBank/DDBJ databases">
        <title>Fungi with potential for degradation of polypropylene.</title>
        <authorList>
            <person name="Gostincar C."/>
        </authorList>
    </citation>
    <scope>NUCLEOTIDE SEQUENCE</scope>
    <source>
        <strain evidence="3">EXF-13287</strain>
    </source>
</reference>
<feature type="compositionally biased region" description="Pro residues" evidence="2">
    <location>
        <begin position="210"/>
        <end position="219"/>
    </location>
</feature>
<protein>
    <submittedName>
        <fullName evidence="3">Uncharacterized protein</fullName>
    </submittedName>
</protein>
<comment type="caution">
    <text evidence="3">The sequence shown here is derived from an EMBL/GenBank/DDBJ whole genome shotgun (WGS) entry which is preliminary data.</text>
</comment>
<sequence length="1277" mass="136841">MASGRDPALEALRLTEQWYSEWRAKRDQLQSEYDAEAQLAESTTRQGIAAADAEYRRIMQIVGASGPESVKMVEEVLLTKKNLKIKELQDQLQEKRAKMQQHFEKLLQAHADKFGQDFMETIMSAAPYTSQRASSASRPPLSPVARSSIPLYARPPLGSNVDTKPPVHDQSRPVPPYQQRQQPGSSNGAEYAPHNGPQTSLHERDYTRHPGPPAGPPRMPNEYSTPVGADRQQPRWIQQSPYPHATNNHAVDGRPRPPVVPSQQRILPSTPISVEQQRVIDPSPTTTAGGVSAYPRLQFRNMDEFPANSQKAKRKGDAHDDGQAQQQPSPKRARSLGAHGSDDKARATPGDQSHGDAEGDNVPAPTVRPVVKRTIDFNEVYQDGDAEYKHVIVQYPQGDSGGNWYILKCDTHGVHFNCNPLHGAAKHLHSNQHNHMSKEHALAIRELGHLVWDCNKELAEKNNAAVKEAFAKGYKPFNRNQLSKTERRSMGFADPETPSARKTQPGAAGQRKKDKVGAESAQHAGSKEFAGVAYPVDGELYLAYWSKTKTRYAVILLPWGDLKPSTGMQGTLLGTGLLEKPPKCYTIDRVTREITGWAEGYEDGGRLVTKRDFPVMYFDNPQRGSVGWVHAKDLSLFNFDDPDWRSIPFYLEARDRYAAAQPQKFGSYREMKQYCEANRHPVKLLSDVRDPPATETPPMHSAPSKGAMDAVDNGDGPETNGRKSPGRPGPELANGHGAPADVEMRDVSKADDIQSDHESEPSHEPGSDEDVEMGNVESRRTSVSNKGSGGSDVPSTAATTEKETAAPLEADGDAVAAEVNAATATKGSPANNQGGESGAQDKDRDLGHAAVRTKEDAALLQNEAETAGGVTHGNNIGASTRRGPSPVTGATSWRVMNATAQGVGSARSSEGPSGTASTATNGGGVSSPSSPQTADDQVAQEAQASAKTPTGGHEIRANPIPRVPKAPGQPEPKEAASLATADGDGATLSNEHPLKNAEALQVTAAAPPTSQVSDSSSVTSSPPSLRSTSPMPTPVAAAVSHPSSSSRTPTPSILRPEDTASSNRWRAVRSESIPQAAALTPTQPPANASSATPSANPAAKQAAAKDSSAPAVVVATAPAISSRTSTPAPSKTGGEELFEIAYYEDSAGGKFQKQKGGPFLRIVVDKVANACETPPGQPLEVKINPQEITQVQVDPLDDSGRGPCMVTLQLRGDAGGPKKQQLVFETSKAMGREEAGRIHARRFCGWVKRVNAGIDYRNNTFNSSRPATGYARNSAGF</sequence>
<proteinExistence type="predicted"/>
<feature type="region of interest" description="Disordered" evidence="2">
    <location>
        <begin position="484"/>
        <end position="522"/>
    </location>
</feature>
<dbReference type="Proteomes" id="UP001174691">
    <property type="component" value="Unassembled WGS sequence"/>
</dbReference>
<evidence type="ECO:0000256" key="1">
    <source>
        <dbReference type="SAM" id="Coils"/>
    </source>
</evidence>
<feature type="compositionally biased region" description="Polar residues" evidence="2">
    <location>
        <begin position="262"/>
        <end position="276"/>
    </location>
</feature>
<feature type="compositionally biased region" description="Low complexity" evidence="2">
    <location>
        <begin position="813"/>
        <end position="825"/>
    </location>
</feature>
<feature type="region of interest" description="Disordered" evidence="2">
    <location>
        <begin position="130"/>
        <end position="370"/>
    </location>
</feature>
<accession>A0AA38S2G6</accession>
<feature type="region of interest" description="Disordered" evidence="2">
    <location>
        <begin position="682"/>
        <end position="1110"/>
    </location>
</feature>
<evidence type="ECO:0000256" key="2">
    <source>
        <dbReference type="SAM" id="MobiDB-lite"/>
    </source>
</evidence>
<feature type="compositionally biased region" description="Polar residues" evidence="2">
    <location>
        <begin position="928"/>
        <end position="948"/>
    </location>
</feature>
<organism evidence="3 4">
    <name type="scientific">Coniochaeta hoffmannii</name>
    <dbReference type="NCBI Taxonomy" id="91930"/>
    <lineage>
        <taxon>Eukaryota</taxon>
        <taxon>Fungi</taxon>
        <taxon>Dikarya</taxon>
        <taxon>Ascomycota</taxon>
        <taxon>Pezizomycotina</taxon>
        <taxon>Sordariomycetes</taxon>
        <taxon>Sordariomycetidae</taxon>
        <taxon>Coniochaetales</taxon>
        <taxon>Coniochaetaceae</taxon>
        <taxon>Coniochaeta</taxon>
    </lineage>
</organism>
<feature type="compositionally biased region" description="Low complexity" evidence="2">
    <location>
        <begin position="1074"/>
        <end position="1110"/>
    </location>
</feature>
<dbReference type="AlphaFoldDB" id="A0AA38S2G6"/>
<feature type="compositionally biased region" description="Polar residues" evidence="2">
    <location>
        <begin position="898"/>
        <end position="912"/>
    </location>
</feature>
<keyword evidence="1" id="KW-0175">Coiled coil</keyword>
<feature type="coiled-coil region" evidence="1">
    <location>
        <begin position="78"/>
        <end position="109"/>
    </location>
</feature>
<dbReference type="EMBL" id="JANBVN010000001">
    <property type="protein sequence ID" value="KAJ9165779.1"/>
    <property type="molecule type" value="Genomic_DNA"/>
</dbReference>
<feature type="compositionally biased region" description="Basic and acidic residues" evidence="2">
    <location>
        <begin position="839"/>
        <end position="857"/>
    </location>
</feature>
<feature type="compositionally biased region" description="Pro residues" evidence="2">
    <location>
        <begin position="961"/>
        <end position="970"/>
    </location>
</feature>
<keyword evidence="4" id="KW-1185">Reference proteome</keyword>
<evidence type="ECO:0000313" key="4">
    <source>
        <dbReference type="Proteomes" id="UP001174691"/>
    </source>
</evidence>
<feature type="compositionally biased region" description="Low complexity" evidence="2">
    <location>
        <begin position="130"/>
        <end position="148"/>
    </location>
</feature>
<gene>
    <name evidence="3" type="ORF">NKR19_g101</name>
</gene>
<feature type="compositionally biased region" description="Basic and acidic residues" evidence="2">
    <location>
        <begin position="742"/>
        <end position="766"/>
    </location>
</feature>
<evidence type="ECO:0000313" key="3">
    <source>
        <dbReference type="EMBL" id="KAJ9165779.1"/>
    </source>
</evidence>
<feature type="compositionally biased region" description="Polar residues" evidence="2">
    <location>
        <begin position="235"/>
        <end position="249"/>
    </location>
</feature>
<name>A0AA38S2G6_9PEZI</name>
<feature type="compositionally biased region" description="Low complexity" evidence="2">
    <location>
        <begin position="1007"/>
        <end position="1052"/>
    </location>
</feature>